<dbReference type="AlphaFoldDB" id="A0A1Y1K9H5"/>
<name>A0A1Y1K9H5_PHOPY</name>
<feature type="transmembrane region" description="Helical" evidence="9">
    <location>
        <begin position="201"/>
        <end position="226"/>
    </location>
</feature>
<keyword evidence="7 9" id="KW-1133">Transmembrane helix</keyword>
<dbReference type="CDD" id="cd03250">
    <property type="entry name" value="ABCC_MRP_domain1"/>
    <property type="match status" value="1"/>
</dbReference>
<sequence length="1229" mass="136987">MNSNNSNKRKGNPRQNCSFLSSASFFYTIPTFLYGRRKGFDEDNMYETVDGFRSKLLGDKLEKLWCNELKNALRTKSVPSLRKVLCRAFGLQMLTFAALLLVVECVIKPAQAVMVGRLVSFYTLDNVNTGVLPYAFGIIFLTFLNTALFHPYIANSQMVGLKAKISCGSLIYRKALKLHYTALCKTSVGQIVNLLSNDAVILIRFSVIVNYVLIAPVQCLVVTYLMYQEVGFSAIVGVLVIVLCTPFYYFLSKGASKYRLKTAMRTDERVRFMAEVISGMQVIKMYAWEKPMENILNSLRKFEMKYITLSSYTKAVYLTLDVLLIPTSLYVTILVYVIHHQLTADNVFSLTVFYTTFHFTMAWSLPQGLCVLGETLISIDRITKFLTSAEIILNDAEKTVANSCAIEIIHGTAKWNTEITLENITFAANPGSLIAVVGQVGCGKSSLINALLKELPLTSGRISVNGSVSYAPQDPWLFGGSVRDNILFGQKVDLLRYKEVIRVCALECDLQLLPFGDNTIVGGRGSSLSGGQKARISLARAVYRQADIYLLDDPLSAVDLRVGEQIFENCIKGFLKGKTVILVTHQRQYLKDCDRVIALESGTILSEINWKEANVFAREQISEVASPTLQFQALDGKTKDAQNKEQISRGSVSKNVYLSYFTLGGGIGFTILTLFLLLLCQVSVSSSSYFLAYWVNAVDLGNETAAGQNLEASSASNQNIYIYSTITLFCIVIASVRAYMFYTLCLKSSNRMHGNMLSSVLRATMRFLNTNSHGRIINRFSQDLETVDTQLPTVCLNALQAFIGIIACIVIIAMVNYWVLLSSFIIGIMLYLLRAFCLVTIRNVKRLEGITRSPVFEHLGSSLQGLATIRAFKGEEILQKEFDQHQDLHSCCHHLFLSTTEAMGALLGYVSGIYVAIVTLTCTLIGNGMLGGNVGLAVTQCLQVATYMQRTIRQSAELENQMTSVERILEYDKIEHEDSLGREAPTLWPSKGEIAFHNVNLAYYLQGPLALRNISFRIMPNEKVGVVGRTGAGKSSIIAALFRLSYLTGKILVDDVDINNLNLREFRSKISIIPQSPVVFSGTLRTNLDPFEEFEDCDLWSALDKVELKEFFSALPLGLDFGIDQGGSNVSVGQRQLICLARIILRKNKILVLDEATASIDLETDKLVQRTIRKVFEDCTIITITHRLDSIMDCDRIMVISAGEVVEFDRPSILLKNNEGHFYKMTQQL</sequence>
<feature type="domain" description="ABC transmembrane type-1" evidence="11">
    <location>
        <begin position="671"/>
        <end position="960"/>
    </location>
</feature>
<protein>
    <recommendedName>
        <fullName evidence="13">Multidrug resistance-associated protein lethal(2)03659</fullName>
    </recommendedName>
</protein>
<accession>A0A1Y1K9H5</accession>
<dbReference type="EMBL" id="GEZM01088525">
    <property type="protein sequence ID" value="JAV58132.1"/>
    <property type="molecule type" value="Transcribed_RNA"/>
</dbReference>
<keyword evidence="3 9" id="KW-0812">Transmembrane</keyword>
<feature type="transmembrane region" description="Helical" evidence="9">
    <location>
        <begin position="84"/>
        <end position="111"/>
    </location>
</feature>
<dbReference type="FunFam" id="1.20.1560.10:FF:000014">
    <property type="entry name" value="Multidrug resistance-associated protein member 4"/>
    <property type="match status" value="1"/>
</dbReference>
<dbReference type="SUPFAM" id="SSF52540">
    <property type="entry name" value="P-loop containing nucleoside triphosphate hydrolases"/>
    <property type="match status" value="2"/>
</dbReference>
<dbReference type="InterPro" id="IPR036640">
    <property type="entry name" value="ABC1_TM_sf"/>
</dbReference>
<evidence type="ECO:0000256" key="5">
    <source>
        <dbReference type="ARBA" id="ARBA00022741"/>
    </source>
</evidence>
<comment type="subcellular location">
    <subcellularLocation>
        <location evidence="1">Membrane</location>
        <topology evidence="1">Multi-pass membrane protein</topology>
    </subcellularLocation>
</comment>
<feature type="transmembrane region" description="Helical" evidence="9">
    <location>
        <begin position="131"/>
        <end position="154"/>
    </location>
</feature>
<evidence type="ECO:0000256" key="9">
    <source>
        <dbReference type="SAM" id="Phobius"/>
    </source>
</evidence>
<dbReference type="PROSITE" id="PS50929">
    <property type="entry name" value="ABC_TM1F"/>
    <property type="match status" value="2"/>
</dbReference>
<evidence type="ECO:0000313" key="12">
    <source>
        <dbReference type="EMBL" id="JAV58132.1"/>
    </source>
</evidence>
<keyword evidence="2" id="KW-0813">Transport</keyword>
<dbReference type="InterPro" id="IPR011527">
    <property type="entry name" value="ABC1_TM_dom"/>
</dbReference>
<evidence type="ECO:0000259" key="11">
    <source>
        <dbReference type="PROSITE" id="PS50929"/>
    </source>
</evidence>
<evidence type="ECO:0000256" key="2">
    <source>
        <dbReference type="ARBA" id="ARBA00022448"/>
    </source>
</evidence>
<feature type="transmembrane region" description="Helical" evidence="9">
    <location>
        <begin position="906"/>
        <end position="930"/>
    </location>
</feature>
<evidence type="ECO:0000256" key="4">
    <source>
        <dbReference type="ARBA" id="ARBA00022737"/>
    </source>
</evidence>
<dbReference type="InterPro" id="IPR027417">
    <property type="entry name" value="P-loop_NTPase"/>
</dbReference>
<evidence type="ECO:0008006" key="13">
    <source>
        <dbReference type="Google" id="ProtNLM"/>
    </source>
</evidence>
<feature type="transmembrane region" description="Helical" evidence="9">
    <location>
        <begin position="720"/>
        <end position="742"/>
    </location>
</feature>
<dbReference type="Pfam" id="PF00664">
    <property type="entry name" value="ABC_membrane"/>
    <property type="match status" value="2"/>
</dbReference>
<dbReference type="SMART" id="SM00382">
    <property type="entry name" value="AAA"/>
    <property type="match status" value="2"/>
</dbReference>
<dbReference type="FunFam" id="3.40.50.300:FF:000163">
    <property type="entry name" value="Multidrug resistance-associated protein member 4"/>
    <property type="match status" value="1"/>
</dbReference>
<dbReference type="InterPro" id="IPR003439">
    <property type="entry name" value="ABC_transporter-like_ATP-bd"/>
</dbReference>
<evidence type="ECO:0000256" key="7">
    <source>
        <dbReference type="ARBA" id="ARBA00022989"/>
    </source>
</evidence>
<keyword evidence="4" id="KW-0677">Repeat</keyword>
<reference evidence="12" key="1">
    <citation type="journal article" date="2016" name="Sci. Rep.">
        <title>Molecular characterization of firefly nuptial gifts: a multi-omics approach sheds light on postcopulatory sexual selection.</title>
        <authorList>
            <person name="Al-Wathiqui N."/>
            <person name="Fallon T.R."/>
            <person name="South A."/>
            <person name="Weng J.K."/>
            <person name="Lewis S.M."/>
        </authorList>
    </citation>
    <scope>NUCLEOTIDE SEQUENCE</scope>
</reference>
<dbReference type="GO" id="GO:0140359">
    <property type="term" value="F:ABC-type transporter activity"/>
    <property type="evidence" value="ECO:0007669"/>
    <property type="project" value="InterPro"/>
</dbReference>
<evidence type="ECO:0000256" key="1">
    <source>
        <dbReference type="ARBA" id="ARBA00004141"/>
    </source>
</evidence>
<feature type="transmembrane region" description="Helical" evidence="9">
    <location>
        <begin position="232"/>
        <end position="251"/>
    </location>
</feature>
<dbReference type="CDD" id="cd03244">
    <property type="entry name" value="ABCC_MRP_domain2"/>
    <property type="match status" value="1"/>
</dbReference>
<dbReference type="GO" id="GO:0016887">
    <property type="term" value="F:ATP hydrolysis activity"/>
    <property type="evidence" value="ECO:0007669"/>
    <property type="project" value="InterPro"/>
</dbReference>
<keyword evidence="8 9" id="KW-0472">Membrane</keyword>
<dbReference type="PANTHER" id="PTHR24223:SF448">
    <property type="entry name" value="FI20146P1-RELATED"/>
    <property type="match status" value="1"/>
</dbReference>
<dbReference type="FunFam" id="3.40.50.300:FF:000973">
    <property type="entry name" value="Multidrug resistance-associated protein 4"/>
    <property type="match status" value="1"/>
</dbReference>
<evidence type="ECO:0000256" key="8">
    <source>
        <dbReference type="ARBA" id="ARBA00023136"/>
    </source>
</evidence>
<dbReference type="GO" id="GO:0016020">
    <property type="term" value="C:membrane"/>
    <property type="evidence" value="ECO:0007669"/>
    <property type="project" value="UniProtKB-SubCell"/>
</dbReference>
<feature type="domain" description="ABC transmembrane type-1" evidence="11">
    <location>
        <begin position="96"/>
        <end position="363"/>
    </location>
</feature>
<dbReference type="GO" id="GO:0005524">
    <property type="term" value="F:ATP binding"/>
    <property type="evidence" value="ECO:0007669"/>
    <property type="project" value="UniProtKB-KW"/>
</dbReference>
<evidence type="ECO:0000256" key="3">
    <source>
        <dbReference type="ARBA" id="ARBA00022692"/>
    </source>
</evidence>
<evidence type="ECO:0000259" key="10">
    <source>
        <dbReference type="PROSITE" id="PS50893"/>
    </source>
</evidence>
<dbReference type="Gene3D" id="1.20.1560.10">
    <property type="entry name" value="ABC transporter type 1, transmembrane domain"/>
    <property type="match status" value="2"/>
</dbReference>
<dbReference type="InterPro" id="IPR017871">
    <property type="entry name" value="ABC_transporter-like_CS"/>
</dbReference>
<keyword evidence="5" id="KW-0547">Nucleotide-binding</keyword>
<dbReference type="Gene3D" id="3.40.50.300">
    <property type="entry name" value="P-loop containing nucleotide triphosphate hydrolases"/>
    <property type="match status" value="2"/>
</dbReference>
<dbReference type="Pfam" id="PF00005">
    <property type="entry name" value="ABC_tran"/>
    <property type="match status" value="2"/>
</dbReference>
<dbReference type="InterPro" id="IPR003593">
    <property type="entry name" value="AAA+_ATPase"/>
</dbReference>
<dbReference type="InterPro" id="IPR044726">
    <property type="entry name" value="ABCC_6TM_D2"/>
</dbReference>
<organism evidence="12">
    <name type="scientific">Photinus pyralis</name>
    <name type="common">Common eastern firefly</name>
    <name type="synonym">Lampyris pyralis</name>
    <dbReference type="NCBI Taxonomy" id="7054"/>
    <lineage>
        <taxon>Eukaryota</taxon>
        <taxon>Metazoa</taxon>
        <taxon>Ecdysozoa</taxon>
        <taxon>Arthropoda</taxon>
        <taxon>Hexapoda</taxon>
        <taxon>Insecta</taxon>
        <taxon>Pterygota</taxon>
        <taxon>Neoptera</taxon>
        <taxon>Endopterygota</taxon>
        <taxon>Coleoptera</taxon>
        <taxon>Polyphaga</taxon>
        <taxon>Elateriformia</taxon>
        <taxon>Elateroidea</taxon>
        <taxon>Lampyridae</taxon>
        <taxon>Lampyrinae</taxon>
        <taxon>Photinus</taxon>
    </lineage>
</organism>
<keyword evidence="6" id="KW-0067">ATP-binding</keyword>
<feature type="transmembrane region" description="Helical" evidence="9">
    <location>
        <begin position="798"/>
        <end position="818"/>
    </location>
</feature>
<proteinExistence type="predicted"/>
<dbReference type="CDD" id="cd18580">
    <property type="entry name" value="ABC_6TM_ABCC_D2"/>
    <property type="match status" value="1"/>
</dbReference>
<dbReference type="PROSITE" id="PS50893">
    <property type="entry name" value="ABC_TRANSPORTER_2"/>
    <property type="match status" value="2"/>
</dbReference>
<feature type="domain" description="ABC transporter" evidence="10">
    <location>
        <begin position="406"/>
        <end position="626"/>
    </location>
</feature>
<feature type="transmembrane region" description="Helical" evidence="9">
    <location>
        <begin position="315"/>
        <end position="338"/>
    </location>
</feature>
<feature type="domain" description="ABC transporter" evidence="10">
    <location>
        <begin position="996"/>
        <end position="1227"/>
    </location>
</feature>
<dbReference type="PANTHER" id="PTHR24223">
    <property type="entry name" value="ATP-BINDING CASSETTE SUB-FAMILY C"/>
    <property type="match status" value="1"/>
</dbReference>
<evidence type="ECO:0000256" key="6">
    <source>
        <dbReference type="ARBA" id="ARBA00022840"/>
    </source>
</evidence>
<feature type="transmembrane region" description="Helical" evidence="9">
    <location>
        <begin position="657"/>
        <end position="684"/>
    </location>
</feature>
<dbReference type="SUPFAM" id="SSF90123">
    <property type="entry name" value="ABC transporter transmembrane region"/>
    <property type="match status" value="2"/>
</dbReference>
<dbReference type="PROSITE" id="PS00211">
    <property type="entry name" value="ABC_TRANSPORTER_1"/>
    <property type="match status" value="2"/>
</dbReference>
<feature type="transmembrane region" description="Helical" evidence="9">
    <location>
        <begin position="824"/>
        <end position="844"/>
    </location>
</feature>
<dbReference type="InterPro" id="IPR050173">
    <property type="entry name" value="ABC_transporter_C-like"/>
</dbReference>
<dbReference type="FunFam" id="1.20.1560.10:FF:000026">
    <property type="entry name" value="Multidrug resistance-associated protein lethal(2)03659"/>
    <property type="match status" value="1"/>
</dbReference>